<dbReference type="eggNOG" id="COG1088">
    <property type="taxonomic scope" value="Bacteria"/>
</dbReference>
<evidence type="ECO:0000313" key="9">
    <source>
        <dbReference type="EMBL" id="GAD66579.1"/>
    </source>
</evidence>
<dbReference type="Gene3D" id="3.40.50.720">
    <property type="entry name" value="NAD(P)-binding Rossmann-like Domain"/>
    <property type="match status" value="1"/>
</dbReference>
<dbReference type="SUPFAM" id="SSF51735">
    <property type="entry name" value="NAD(P)-binding Rossmann-fold domains"/>
    <property type="match status" value="1"/>
</dbReference>
<dbReference type="InterPro" id="IPR016040">
    <property type="entry name" value="NAD(P)-bd_dom"/>
</dbReference>
<sequence>MKILITGGSGFIGSALVRHFLDNTPHQIVNLDKLTYAADPKALEAYQQHPNYTFIQGDIGDGCLLEQIFEAHQPSWVFHLAAESHVDKSIYASADFIETNVIGTYRLLETALGYWHTLTPKKKYTFRFLHISTDEVYGDLELGTHQSFNEDSPYKPSSPYSASKASSDHLVRAWHRTYGLPILITNCSNNYGPFQHREKLIPKMITNALAGNALPIYGTGKQVRDWLHVDDHVRALHLVMQKGKVGETYCIGGNCEKTNLEVVTLICENLDRIVPHNAPHAALIRFVADREGHDQRYAIDSSKVRELGWKPIRNFLDELKQLIVILDQ</sequence>
<dbReference type="Gene3D" id="3.90.25.10">
    <property type="entry name" value="UDP-galactose 4-epimerase, domain 1"/>
    <property type="match status" value="1"/>
</dbReference>
<dbReference type="Proteomes" id="UP000016570">
    <property type="component" value="Unassembled WGS sequence"/>
</dbReference>
<evidence type="ECO:0000256" key="6">
    <source>
        <dbReference type="ARBA" id="ARBA00023239"/>
    </source>
</evidence>
<dbReference type="EC" id="4.2.1.46" evidence="4 7"/>
<evidence type="ECO:0000256" key="4">
    <source>
        <dbReference type="ARBA" id="ARBA00011990"/>
    </source>
</evidence>
<keyword evidence="5" id="KW-0520">NAD</keyword>
<accession>U3B9T1</accession>
<evidence type="ECO:0000256" key="1">
    <source>
        <dbReference type="ARBA" id="ARBA00001539"/>
    </source>
</evidence>
<comment type="caution">
    <text evidence="9">The sequence shown here is derived from an EMBL/GenBank/DDBJ whole genome shotgun (WGS) entry which is preliminary data.</text>
</comment>
<organism evidence="9 10">
    <name type="scientific">Vibrio proteolyticus NBRC 13287</name>
    <dbReference type="NCBI Taxonomy" id="1219065"/>
    <lineage>
        <taxon>Bacteria</taxon>
        <taxon>Pseudomonadati</taxon>
        <taxon>Pseudomonadota</taxon>
        <taxon>Gammaproteobacteria</taxon>
        <taxon>Vibrionales</taxon>
        <taxon>Vibrionaceae</taxon>
        <taxon>Vibrio</taxon>
    </lineage>
</organism>
<keyword evidence="6 7" id="KW-0456">Lyase</keyword>
<reference evidence="9 10" key="1">
    <citation type="submission" date="2013-09" db="EMBL/GenBank/DDBJ databases">
        <title>Whole genome shotgun sequence of Vibrio proteolyticus NBRC 13287.</title>
        <authorList>
            <person name="Isaki S."/>
            <person name="Hosoyama A."/>
            <person name="Numata M."/>
            <person name="Hashimoto M."/>
            <person name="Hosoyama Y."/>
            <person name="Tsuchikane K."/>
            <person name="Noguchi M."/>
            <person name="Hirakata S."/>
            <person name="Ichikawa N."/>
            <person name="Ohji S."/>
            <person name="Yamazoe A."/>
            <person name="Fujita N."/>
        </authorList>
    </citation>
    <scope>NUCLEOTIDE SEQUENCE [LARGE SCALE GENOMIC DNA]</scope>
    <source>
        <strain evidence="9 10">NBRC 13287</strain>
    </source>
</reference>
<dbReference type="GO" id="GO:0008460">
    <property type="term" value="F:dTDP-glucose 4,6-dehydratase activity"/>
    <property type="evidence" value="ECO:0007669"/>
    <property type="project" value="UniProtKB-EC"/>
</dbReference>
<name>U3B9T1_VIBPR</name>
<dbReference type="Pfam" id="PF16363">
    <property type="entry name" value="GDP_Man_Dehyd"/>
    <property type="match status" value="1"/>
</dbReference>
<evidence type="ECO:0000313" key="10">
    <source>
        <dbReference type="Proteomes" id="UP000016570"/>
    </source>
</evidence>
<protein>
    <recommendedName>
        <fullName evidence="4 7">dTDP-glucose 4,6-dehydratase</fullName>
        <ecNumber evidence="4 7">4.2.1.46</ecNumber>
    </recommendedName>
</protein>
<comment type="similarity">
    <text evidence="3 7">Belongs to the NAD(P)-dependent epimerase/dehydratase family. dTDP-glucose dehydratase subfamily.</text>
</comment>
<comment type="cofactor">
    <cofactor evidence="2 7">
        <name>NAD(+)</name>
        <dbReference type="ChEBI" id="CHEBI:57540"/>
    </cofactor>
</comment>
<dbReference type="InterPro" id="IPR005888">
    <property type="entry name" value="dTDP_Gluc_deHydtase"/>
</dbReference>
<dbReference type="PANTHER" id="PTHR43000">
    <property type="entry name" value="DTDP-D-GLUCOSE 4,6-DEHYDRATASE-RELATED"/>
    <property type="match status" value="1"/>
</dbReference>
<evidence type="ECO:0000259" key="8">
    <source>
        <dbReference type="Pfam" id="PF16363"/>
    </source>
</evidence>
<gene>
    <name evidence="9" type="primary">rffG</name>
    <name evidence="9" type="ORF">VPR01S_04_01840</name>
</gene>
<evidence type="ECO:0000256" key="5">
    <source>
        <dbReference type="ARBA" id="ARBA00023027"/>
    </source>
</evidence>
<dbReference type="AlphaFoldDB" id="U3B9T1"/>
<evidence type="ECO:0000256" key="3">
    <source>
        <dbReference type="ARBA" id="ARBA00008178"/>
    </source>
</evidence>
<dbReference type="GO" id="GO:0009225">
    <property type="term" value="P:nucleotide-sugar metabolic process"/>
    <property type="evidence" value="ECO:0007669"/>
    <property type="project" value="InterPro"/>
</dbReference>
<dbReference type="RefSeq" id="WP_021704559.1">
    <property type="nucleotide sequence ID" value="NZ_BATJ01000004.1"/>
</dbReference>
<feature type="domain" description="NAD(P)-binding" evidence="8">
    <location>
        <begin position="4"/>
        <end position="317"/>
    </location>
</feature>
<comment type="catalytic activity">
    <reaction evidence="1 7">
        <text>dTDP-alpha-D-glucose = dTDP-4-dehydro-6-deoxy-alpha-D-glucose + H2O</text>
        <dbReference type="Rhea" id="RHEA:17221"/>
        <dbReference type="ChEBI" id="CHEBI:15377"/>
        <dbReference type="ChEBI" id="CHEBI:57477"/>
        <dbReference type="ChEBI" id="CHEBI:57649"/>
        <dbReference type="EC" id="4.2.1.46"/>
    </reaction>
</comment>
<evidence type="ECO:0000256" key="7">
    <source>
        <dbReference type="RuleBase" id="RU004473"/>
    </source>
</evidence>
<dbReference type="NCBIfam" id="TIGR01181">
    <property type="entry name" value="dTDP_gluc_dehyt"/>
    <property type="match status" value="1"/>
</dbReference>
<dbReference type="InterPro" id="IPR036291">
    <property type="entry name" value="NAD(P)-bd_dom_sf"/>
</dbReference>
<dbReference type="STRING" id="1219065.VPR01S_04_01840"/>
<keyword evidence="10" id="KW-1185">Reference proteome</keyword>
<evidence type="ECO:0000256" key="2">
    <source>
        <dbReference type="ARBA" id="ARBA00001911"/>
    </source>
</evidence>
<proteinExistence type="inferred from homology"/>
<dbReference type="EMBL" id="BATJ01000004">
    <property type="protein sequence ID" value="GAD66579.1"/>
    <property type="molecule type" value="Genomic_DNA"/>
</dbReference>
<dbReference type="CDD" id="cd05246">
    <property type="entry name" value="dTDP_GD_SDR_e"/>
    <property type="match status" value="1"/>
</dbReference>